<accession>A0A8H6PG36</accession>
<dbReference type="InterPro" id="IPR001433">
    <property type="entry name" value="OxRdtase_FAD/NAD-bd"/>
</dbReference>
<dbReference type="GO" id="GO:0010181">
    <property type="term" value="F:FMN binding"/>
    <property type="evidence" value="ECO:0007669"/>
    <property type="project" value="TreeGrafter"/>
</dbReference>
<keyword evidence="2" id="KW-0285">Flavoprotein</keyword>
<dbReference type="InterPro" id="IPR039261">
    <property type="entry name" value="FNR_nucleotide-bd"/>
</dbReference>
<dbReference type="InterPro" id="IPR001709">
    <property type="entry name" value="Flavoprot_Pyr_Nucl_cyt_Rdtase"/>
</dbReference>
<comment type="caution">
    <text evidence="5">The sequence shown here is derived from an EMBL/GenBank/DDBJ whole genome shotgun (WGS) entry which is preliminary data.</text>
</comment>
<evidence type="ECO:0000256" key="1">
    <source>
        <dbReference type="ARBA" id="ARBA00001974"/>
    </source>
</evidence>
<sequence length="157" mass="17480">MAKCPLVMVAAGTGLAPFRAFIAERRQLSVIGKEIGEMVLFFGCRAPAQDFIYREELEDMQAALGGKLRVITAFSREGGGCPRVYVQDRIAEHGSEVIRLIDEGANVYICGRAGMAREVERTVGEAMRAARGWSEAELNEWSKAIKRKNKWQEDVWG</sequence>
<organism evidence="5 6">
    <name type="scientific">Aspergillus hiratsukae</name>
    <dbReference type="NCBI Taxonomy" id="1194566"/>
    <lineage>
        <taxon>Eukaryota</taxon>
        <taxon>Fungi</taxon>
        <taxon>Dikarya</taxon>
        <taxon>Ascomycota</taxon>
        <taxon>Pezizomycotina</taxon>
        <taxon>Eurotiomycetes</taxon>
        <taxon>Eurotiomycetidae</taxon>
        <taxon>Eurotiales</taxon>
        <taxon>Aspergillaceae</taxon>
        <taxon>Aspergillus</taxon>
        <taxon>Aspergillus subgen. Fumigati</taxon>
    </lineage>
</organism>
<dbReference type="Pfam" id="PF00175">
    <property type="entry name" value="NAD_binding_1"/>
    <property type="match status" value="1"/>
</dbReference>
<evidence type="ECO:0000256" key="3">
    <source>
        <dbReference type="ARBA" id="ARBA00022827"/>
    </source>
</evidence>
<dbReference type="SUPFAM" id="SSF52343">
    <property type="entry name" value="Ferredoxin reductase-like, C-terminal NADP-linked domain"/>
    <property type="match status" value="1"/>
</dbReference>
<evidence type="ECO:0000313" key="6">
    <source>
        <dbReference type="Proteomes" id="UP000630445"/>
    </source>
</evidence>
<comment type="cofactor">
    <cofactor evidence="1">
        <name>FAD</name>
        <dbReference type="ChEBI" id="CHEBI:57692"/>
    </cofactor>
</comment>
<dbReference type="AlphaFoldDB" id="A0A8H6PG36"/>
<dbReference type="GO" id="GO:0003958">
    <property type="term" value="F:NADPH-hemoprotein reductase activity"/>
    <property type="evidence" value="ECO:0007669"/>
    <property type="project" value="TreeGrafter"/>
</dbReference>
<reference evidence="5" key="1">
    <citation type="submission" date="2020-06" db="EMBL/GenBank/DDBJ databases">
        <title>Draft genome sequences of strains closely related to Aspergillus parafelis and Aspergillus hiratsukae.</title>
        <authorList>
            <person name="Dos Santos R.A.C."/>
            <person name="Rivero-Menendez O."/>
            <person name="Steenwyk J.L."/>
            <person name="Mead M.E."/>
            <person name="Goldman G.H."/>
            <person name="Alastruey-Izquierdo A."/>
            <person name="Rokas A."/>
        </authorList>
    </citation>
    <scope>NUCLEOTIDE SEQUENCE</scope>
    <source>
        <strain evidence="5">CNM-CM5793</strain>
    </source>
</reference>
<gene>
    <name evidence="5" type="ORF">CNMCM5793_004591</name>
</gene>
<proteinExistence type="predicted"/>
<dbReference type="PANTHER" id="PTHR19384:SF108">
    <property type="entry name" value="NADPH--CYTOCHROME P450 REDUCTASE"/>
    <property type="match status" value="1"/>
</dbReference>
<dbReference type="PRINTS" id="PR00371">
    <property type="entry name" value="FPNCR"/>
</dbReference>
<dbReference type="Proteomes" id="UP000630445">
    <property type="component" value="Unassembled WGS sequence"/>
</dbReference>
<name>A0A8H6PG36_9EURO</name>
<keyword evidence="6" id="KW-1185">Reference proteome</keyword>
<evidence type="ECO:0000259" key="4">
    <source>
        <dbReference type="Pfam" id="PF00175"/>
    </source>
</evidence>
<dbReference type="EMBL" id="JACBAD010001845">
    <property type="protein sequence ID" value="KAF7131420.1"/>
    <property type="molecule type" value="Genomic_DNA"/>
</dbReference>
<keyword evidence="3" id="KW-0274">FAD</keyword>
<feature type="domain" description="Oxidoreductase FAD/NAD(P)-binding" evidence="4">
    <location>
        <begin position="8"/>
        <end position="120"/>
    </location>
</feature>
<dbReference type="OrthoDB" id="5243172at2759"/>
<protein>
    <recommendedName>
        <fullName evidence="4">Oxidoreductase FAD/NAD(P)-binding domain-containing protein</fullName>
    </recommendedName>
</protein>
<evidence type="ECO:0000313" key="5">
    <source>
        <dbReference type="EMBL" id="KAF7131420.1"/>
    </source>
</evidence>
<dbReference type="FunFam" id="3.40.50.80:FF:000032">
    <property type="entry name" value="NADPH-dependent diflavin oxidoreductase 1"/>
    <property type="match status" value="1"/>
</dbReference>
<dbReference type="Gene3D" id="3.40.50.80">
    <property type="entry name" value="Nucleotide-binding domain of ferredoxin-NADP reductase (FNR) module"/>
    <property type="match status" value="1"/>
</dbReference>
<dbReference type="PANTHER" id="PTHR19384">
    <property type="entry name" value="NITRIC OXIDE SYNTHASE-RELATED"/>
    <property type="match status" value="1"/>
</dbReference>
<dbReference type="GO" id="GO:0005829">
    <property type="term" value="C:cytosol"/>
    <property type="evidence" value="ECO:0007669"/>
    <property type="project" value="TreeGrafter"/>
</dbReference>
<dbReference type="GO" id="GO:0050660">
    <property type="term" value="F:flavin adenine dinucleotide binding"/>
    <property type="evidence" value="ECO:0007669"/>
    <property type="project" value="TreeGrafter"/>
</dbReference>
<evidence type="ECO:0000256" key="2">
    <source>
        <dbReference type="ARBA" id="ARBA00022630"/>
    </source>
</evidence>